<evidence type="ECO:0000256" key="5">
    <source>
        <dbReference type="ARBA" id="ARBA00022691"/>
    </source>
</evidence>
<comment type="similarity">
    <text evidence="7">Belongs to the class I-like SAM-binding methyltransferase superfamily. Cation-dependent O-methyltransferase family.</text>
</comment>
<protein>
    <recommendedName>
        <fullName evidence="2">caffeoyl-CoA O-methyltransferase</fullName>
        <ecNumber evidence="2">2.1.1.104</ecNumber>
    </recommendedName>
</protein>
<evidence type="ECO:0000256" key="7">
    <source>
        <dbReference type="ARBA" id="ARBA00023453"/>
    </source>
</evidence>
<accession>A0ABM1GTR0</accession>
<dbReference type="PROSITE" id="PS51682">
    <property type="entry name" value="SAM_OMT_I"/>
    <property type="match status" value="1"/>
</dbReference>
<gene>
    <name evidence="9" type="primary">LOC107020048</name>
</gene>
<keyword evidence="8" id="KW-1185">Reference proteome</keyword>
<dbReference type="GeneID" id="107020048"/>
<dbReference type="Proteomes" id="UP000694930">
    <property type="component" value="Chromosome 5"/>
</dbReference>
<keyword evidence="4" id="KW-0808">Transferase</keyword>
<dbReference type="CDD" id="cd02440">
    <property type="entry name" value="AdoMet_MTases"/>
    <property type="match status" value="1"/>
</dbReference>
<reference evidence="9" key="2">
    <citation type="submission" date="2025-08" db="UniProtKB">
        <authorList>
            <consortium name="RefSeq"/>
        </authorList>
    </citation>
    <scope>IDENTIFICATION</scope>
</reference>
<evidence type="ECO:0000313" key="8">
    <source>
        <dbReference type="Proteomes" id="UP000694930"/>
    </source>
</evidence>
<keyword evidence="6" id="KW-0438">Lignin biosynthesis</keyword>
<dbReference type="InterPro" id="IPR050362">
    <property type="entry name" value="Cation-dep_OMT"/>
</dbReference>
<comment type="pathway">
    <text evidence="1">Aromatic compound metabolism; phenylpropanoid biosynthesis.</text>
</comment>
<sequence length="234" mass="26323">MASLSTSISKGLLHSPELREYMLETVVYPREPELLKEIRLITSNHPRCLMATAPEAGQLIALLLKLTNAKKTIEIGVFTGYSLVLTALTIPDDGKIIAIDIDRDAYEMGLPIIKKANIEHKINFIQSSALSALDELLNKNDNRGSFDFAFIDADKVSYQKYHERMLELVKVGGIIVYDNTLWFGTVAMPEECVKETMKPNRQHIIEFNKFLAADTRVQISQVPIGDGITICWRL</sequence>
<proteinExistence type="inferred from homology"/>
<evidence type="ECO:0000313" key="9">
    <source>
        <dbReference type="RefSeq" id="XP_015075871.1"/>
    </source>
</evidence>
<dbReference type="Gene3D" id="3.40.50.150">
    <property type="entry name" value="Vaccinia Virus protein VP39"/>
    <property type="match status" value="1"/>
</dbReference>
<dbReference type="EC" id="2.1.1.104" evidence="2"/>
<dbReference type="InterPro" id="IPR029063">
    <property type="entry name" value="SAM-dependent_MTases_sf"/>
</dbReference>
<evidence type="ECO:0000256" key="3">
    <source>
        <dbReference type="ARBA" id="ARBA00022603"/>
    </source>
</evidence>
<evidence type="ECO:0000256" key="6">
    <source>
        <dbReference type="ARBA" id="ARBA00022733"/>
    </source>
</evidence>
<dbReference type="InterPro" id="IPR002935">
    <property type="entry name" value="SAM_O-MeTrfase"/>
</dbReference>
<reference evidence="8" key="1">
    <citation type="journal article" date="2014" name="Nat. Genet.">
        <title>The genome of the stress-tolerant wild tomato species Solanum pennellii.</title>
        <authorList>
            <person name="Bolger A."/>
            <person name="Scossa F."/>
            <person name="Bolger M.E."/>
            <person name="Lanz C."/>
            <person name="Maumus F."/>
            <person name="Tohge T."/>
            <person name="Quesneville H."/>
            <person name="Alseekh S."/>
            <person name="Sorensen I."/>
            <person name="Lichtenstein G."/>
            <person name="Fich E.A."/>
            <person name="Conte M."/>
            <person name="Keller H."/>
            <person name="Schneeberger K."/>
            <person name="Schwacke R."/>
            <person name="Ofner I."/>
            <person name="Vrebalov J."/>
            <person name="Xu Y."/>
            <person name="Osorio S."/>
            <person name="Aflitos S.A."/>
            <person name="Schijlen E."/>
            <person name="Jimenez-Gomez J.M."/>
            <person name="Ryngajllo M."/>
            <person name="Kimura S."/>
            <person name="Kumar R."/>
            <person name="Koenig D."/>
            <person name="Headland L.R."/>
            <person name="Maloof J.N."/>
            <person name="Sinha N."/>
            <person name="van Ham R.C."/>
            <person name="Lankhorst R.K."/>
            <person name="Mao L."/>
            <person name="Vogel A."/>
            <person name="Arsova B."/>
            <person name="Panstruga R."/>
            <person name="Fei Z."/>
            <person name="Rose J.K."/>
            <person name="Zamir D."/>
            <person name="Carrari F."/>
            <person name="Giovannoni J.J."/>
            <person name="Weigel D."/>
            <person name="Usadel B."/>
            <person name="Fernie A.R."/>
        </authorList>
    </citation>
    <scope>NUCLEOTIDE SEQUENCE [LARGE SCALE GENOMIC DNA]</scope>
    <source>
        <strain evidence="8">cv. LA0716</strain>
    </source>
</reference>
<keyword evidence="5" id="KW-0949">S-adenosyl-L-methionine</keyword>
<keyword evidence="3" id="KW-0489">Methyltransferase</keyword>
<evidence type="ECO:0000256" key="4">
    <source>
        <dbReference type="ARBA" id="ARBA00022679"/>
    </source>
</evidence>
<dbReference type="RefSeq" id="XP_015075871.1">
    <property type="nucleotide sequence ID" value="XM_015220385.2"/>
</dbReference>
<name>A0ABM1GTR0_SOLPN</name>
<evidence type="ECO:0000256" key="2">
    <source>
        <dbReference type="ARBA" id="ARBA00012165"/>
    </source>
</evidence>
<evidence type="ECO:0000256" key="1">
    <source>
        <dbReference type="ARBA" id="ARBA00004928"/>
    </source>
</evidence>
<organism evidence="8 9">
    <name type="scientific">Solanum pennellii</name>
    <name type="common">Tomato</name>
    <name type="synonym">Lycopersicon pennellii</name>
    <dbReference type="NCBI Taxonomy" id="28526"/>
    <lineage>
        <taxon>Eukaryota</taxon>
        <taxon>Viridiplantae</taxon>
        <taxon>Streptophyta</taxon>
        <taxon>Embryophyta</taxon>
        <taxon>Tracheophyta</taxon>
        <taxon>Spermatophyta</taxon>
        <taxon>Magnoliopsida</taxon>
        <taxon>eudicotyledons</taxon>
        <taxon>Gunneridae</taxon>
        <taxon>Pentapetalae</taxon>
        <taxon>asterids</taxon>
        <taxon>lamiids</taxon>
        <taxon>Solanales</taxon>
        <taxon>Solanaceae</taxon>
        <taxon>Solanoideae</taxon>
        <taxon>Solaneae</taxon>
        <taxon>Solanum</taxon>
        <taxon>Solanum subgen. Lycopersicon</taxon>
    </lineage>
</organism>
<dbReference type="PANTHER" id="PTHR10509:SF82">
    <property type="entry name" value="CAFFEOYL-COA O-METHYLTRANSFERASE-LIKE"/>
    <property type="match status" value="1"/>
</dbReference>
<dbReference type="PANTHER" id="PTHR10509">
    <property type="entry name" value="O-METHYLTRANSFERASE-RELATED"/>
    <property type="match status" value="1"/>
</dbReference>
<dbReference type="Pfam" id="PF01596">
    <property type="entry name" value="Methyltransf_3"/>
    <property type="match status" value="1"/>
</dbReference>
<dbReference type="SUPFAM" id="SSF53335">
    <property type="entry name" value="S-adenosyl-L-methionine-dependent methyltransferases"/>
    <property type="match status" value="1"/>
</dbReference>